<dbReference type="FunFam" id="3.40.50.300:FF:000163">
    <property type="entry name" value="Multidrug resistance-associated protein member 4"/>
    <property type="match status" value="1"/>
</dbReference>
<evidence type="ECO:0000256" key="7">
    <source>
        <dbReference type="ARBA" id="ARBA00023136"/>
    </source>
</evidence>
<dbReference type="CDD" id="cd03250">
    <property type="entry name" value="ABCC_MRP_domain1"/>
    <property type="match status" value="1"/>
</dbReference>
<dbReference type="GO" id="GO:0016020">
    <property type="term" value="C:membrane"/>
    <property type="evidence" value="ECO:0007669"/>
    <property type="project" value="UniProtKB-SubCell"/>
</dbReference>
<gene>
    <name evidence="12" type="ORF">L9F63_009102</name>
</gene>
<dbReference type="GO" id="GO:0140359">
    <property type="term" value="F:ABC-type transporter activity"/>
    <property type="evidence" value="ECO:0007669"/>
    <property type="project" value="InterPro"/>
</dbReference>
<feature type="transmembrane region" description="Helical" evidence="9">
    <location>
        <begin position="676"/>
        <end position="695"/>
    </location>
</feature>
<dbReference type="PANTHER" id="PTHR24223">
    <property type="entry name" value="ATP-BINDING CASSETTE SUB-FAMILY C"/>
    <property type="match status" value="1"/>
</dbReference>
<dbReference type="PROSITE" id="PS50893">
    <property type="entry name" value="ABC_TRANSPORTER_2"/>
    <property type="match status" value="2"/>
</dbReference>
<feature type="non-terminal residue" evidence="12">
    <location>
        <position position="1209"/>
    </location>
</feature>
<dbReference type="PROSITE" id="PS00211">
    <property type="entry name" value="ABC_TRANSPORTER_1"/>
    <property type="match status" value="2"/>
</dbReference>
<feature type="transmembrane region" description="Helical" evidence="9">
    <location>
        <begin position="611"/>
        <end position="632"/>
    </location>
</feature>
<evidence type="ECO:0000259" key="10">
    <source>
        <dbReference type="PROSITE" id="PS50893"/>
    </source>
</evidence>
<feature type="region of interest" description="Disordered" evidence="8">
    <location>
        <begin position="546"/>
        <end position="585"/>
    </location>
</feature>
<dbReference type="Gene3D" id="3.40.50.300">
    <property type="entry name" value="P-loop containing nucleotide triphosphate hydrolases"/>
    <property type="match status" value="2"/>
</dbReference>
<dbReference type="GO" id="GO:0005524">
    <property type="term" value="F:ATP binding"/>
    <property type="evidence" value="ECO:0007669"/>
    <property type="project" value="UniProtKB-KW"/>
</dbReference>
<dbReference type="Pfam" id="PF00005">
    <property type="entry name" value="ABC_tran"/>
    <property type="match status" value="2"/>
</dbReference>
<dbReference type="SMART" id="SM00382">
    <property type="entry name" value="AAA"/>
    <property type="match status" value="2"/>
</dbReference>
<feature type="compositionally biased region" description="Acidic residues" evidence="8">
    <location>
        <begin position="573"/>
        <end position="585"/>
    </location>
</feature>
<dbReference type="SUPFAM" id="SSF52540">
    <property type="entry name" value="P-loop containing nucleoside triphosphate hydrolases"/>
    <property type="match status" value="2"/>
</dbReference>
<keyword evidence="6 9" id="KW-1133">Transmembrane helix</keyword>
<evidence type="ECO:0000256" key="2">
    <source>
        <dbReference type="ARBA" id="ARBA00022448"/>
    </source>
</evidence>
<dbReference type="GO" id="GO:0016887">
    <property type="term" value="F:ATP hydrolysis activity"/>
    <property type="evidence" value="ECO:0007669"/>
    <property type="project" value="InterPro"/>
</dbReference>
<dbReference type="InterPro" id="IPR003593">
    <property type="entry name" value="AAA+_ATPase"/>
</dbReference>
<feature type="transmembrane region" description="Helical" evidence="9">
    <location>
        <begin position="141"/>
        <end position="161"/>
    </location>
</feature>
<dbReference type="EMBL" id="JASPKZ010010696">
    <property type="protein sequence ID" value="KAJ9573538.1"/>
    <property type="molecule type" value="Genomic_DNA"/>
</dbReference>
<sequence>NWHLEIKNSKEKRKKPRLFKAILKTFGRSYVFVGFLQFLYCVIFRRFNIGDTLLYIIKSSFISYLPKIGMRIRIACCSIIYRKILRLSKAAQGKTAAGQVVNLLSNDVNRFDFVTIWLHFVWIMPIQTVVITYFIWEAVGWSALIGVLAIFLQTVPVQSYLSKLTSKLRLKIATRTDERVRLMSEIISGIQVIKMYAWEKPFEKMVQAARRHEIKVVTSASYLRGLFLATMVFSERTSLFITSSILHTPFLRENRSTTVFAMAQFYNILQLSMAIFYPQAIQLAAESKVSIKRLQNFLLLEEVDGDNRQLNKKSAIINNEDQKLGINISNGSAKWTSNSIADTLSNINLHVKPGKLCAVIGPVGSGKFDRSLTILGELPLTNGSLAVGGDISYSSQEPWLFVGTVRQNILFGQPYNPERYKQVVKVCALKRDLELFPHGDKTIVGERGVSLSGGQRARINLARAVYRSTDIYLLDDPLSAVDTHVGKHLFDDCVSSFLANKTRILVTHQLQYLRDADHIVILNNGKIENQGTYKELTASNTDFASLLGGGEEDNENEESKKRLSNQLSPQVTTEEDDEEGAEADENAELISKGKMKASVYFKYFRSGSSPFVLILLFLVLIIGQMASSGQIIGLHSGQIRKNLEDITVISLTMNDTLGLNATQIVQPEILDTDVAIYIYTGFILGSVFITSIRSVFFFKVCMTASKILHDTMFGCILAATMRFFDTNPSGRVLNRFSKDMGAVDEQLPKALLECIQVLLVMCGILTMVTIVNYWLLIPMVVMGFLFYKVRGIYVATAQDIKRIEGITRSPVFSHLSASMNGLTTIRASQAQEMVSKEFDSHQDLHTCAWFLTLETSTAFGLWLDCISVAFTSVVTFSFLILDTDEFGGNVGLAISQSLILNGMLQHGMRLTAEVVNQMTSVERVLEYTKVEKESDLETQPIQKPPSDWPTMGMIEFDHMNLKYSQSDPPVLKDLNFKIKPAQKVGIVGRTGAGKSSLISALFRLARLEGKIKIDAVDTGTVGLPHLRSHISIIPQEPVLFSATLRDNLDPFHDFPDDKLWSALEDVELKEAVSGLDYYVNEGGTNFSAGQRQLVCLARAIVRNNKILVLDEATANVDPQTDAFIQGTIRKKFDQCTVLTIAHRLNTIMDSDMVLVMDAGRMVEFDHPHILLQNTESYFYKMVQQTGRNMAEQLHKIAEEMYALPFVLVF</sequence>
<proteinExistence type="predicted"/>
<dbReference type="InterPro" id="IPR050173">
    <property type="entry name" value="ABC_transporter_C-like"/>
</dbReference>
<feature type="transmembrane region" description="Helical" evidence="9">
    <location>
        <begin position="21"/>
        <end position="40"/>
    </location>
</feature>
<protein>
    <submittedName>
        <fullName evidence="12">Uncharacterized protein</fullName>
    </submittedName>
</protein>
<keyword evidence="3 9" id="KW-0812">Transmembrane</keyword>
<keyword evidence="5" id="KW-0067">ATP-binding</keyword>
<reference evidence="12" key="1">
    <citation type="journal article" date="2023" name="IScience">
        <title>Live-bearing cockroach genome reveals convergent evolutionary mechanisms linked to viviparity in insects and beyond.</title>
        <authorList>
            <person name="Fouks B."/>
            <person name="Harrison M.C."/>
            <person name="Mikhailova A.A."/>
            <person name="Marchal E."/>
            <person name="English S."/>
            <person name="Carruthers M."/>
            <person name="Jennings E.C."/>
            <person name="Chiamaka E.L."/>
            <person name="Frigard R.A."/>
            <person name="Pippel M."/>
            <person name="Attardo G.M."/>
            <person name="Benoit J.B."/>
            <person name="Bornberg-Bauer E."/>
            <person name="Tobe S.S."/>
        </authorList>
    </citation>
    <scope>NUCLEOTIDE SEQUENCE</scope>
    <source>
        <strain evidence="12">Stay&amp;Tobe</strain>
    </source>
</reference>
<organism evidence="12 13">
    <name type="scientific">Diploptera punctata</name>
    <name type="common">Pacific beetle cockroach</name>
    <dbReference type="NCBI Taxonomy" id="6984"/>
    <lineage>
        <taxon>Eukaryota</taxon>
        <taxon>Metazoa</taxon>
        <taxon>Ecdysozoa</taxon>
        <taxon>Arthropoda</taxon>
        <taxon>Hexapoda</taxon>
        <taxon>Insecta</taxon>
        <taxon>Pterygota</taxon>
        <taxon>Neoptera</taxon>
        <taxon>Polyneoptera</taxon>
        <taxon>Dictyoptera</taxon>
        <taxon>Blattodea</taxon>
        <taxon>Blaberoidea</taxon>
        <taxon>Blaberidae</taxon>
        <taxon>Diplopterinae</taxon>
        <taxon>Diploptera</taxon>
    </lineage>
</organism>
<evidence type="ECO:0000256" key="8">
    <source>
        <dbReference type="SAM" id="MobiDB-lite"/>
    </source>
</evidence>
<evidence type="ECO:0000313" key="13">
    <source>
        <dbReference type="Proteomes" id="UP001233999"/>
    </source>
</evidence>
<evidence type="ECO:0000259" key="11">
    <source>
        <dbReference type="PROSITE" id="PS50929"/>
    </source>
</evidence>
<accession>A0AAD8E101</accession>
<name>A0AAD8E101_DIPPU</name>
<comment type="subcellular location">
    <subcellularLocation>
        <location evidence="1">Membrane</location>
        <topology evidence="1">Multi-pass membrane protein</topology>
    </subcellularLocation>
</comment>
<feature type="domain" description="ABC transmembrane type-1" evidence="11">
    <location>
        <begin position="67"/>
        <end position="233"/>
    </location>
</feature>
<dbReference type="InterPro" id="IPR017871">
    <property type="entry name" value="ABC_transporter-like_CS"/>
</dbReference>
<feature type="transmembrane region" description="Helical" evidence="9">
    <location>
        <begin position="46"/>
        <end position="65"/>
    </location>
</feature>
<dbReference type="PROSITE" id="PS50929">
    <property type="entry name" value="ABC_TM1F"/>
    <property type="match status" value="2"/>
</dbReference>
<feature type="domain" description="ABC transporter" evidence="10">
    <location>
        <begin position="956"/>
        <end position="1183"/>
    </location>
</feature>
<dbReference type="FunFam" id="3.40.50.300:FF:000482">
    <property type="entry name" value="Multidrug resistance-associated protein member 4"/>
    <property type="match status" value="1"/>
</dbReference>
<evidence type="ECO:0000256" key="6">
    <source>
        <dbReference type="ARBA" id="ARBA00022989"/>
    </source>
</evidence>
<dbReference type="PANTHER" id="PTHR24223:SF415">
    <property type="entry name" value="FI20190P1"/>
    <property type="match status" value="1"/>
</dbReference>
<dbReference type="AlphaFoldDB" id="A0AAD8E101"/>
<dbReference type="InterPro" id="IPR011527">
    <property type="entry name" value="ABC1_TM_dom"/>
</dbReference>
<dbReference type="InterPro" id="IPR036640">
    <property type="entry name" value="ABC1_TM_sf"/>
</dbReference>
<dbReference type="InterPro" id="IPR003439">
    <property type="entry name" value="ABC_transporter-like_ATP-bd"/>
</dbReference>
<reference evidence="12" key="2">
    <citation type="submission" date="2023-05" db="EMBL/GenBank/DDBJ databases">
        <authorList>
            <person name="Fouks B."/>
        </authorList>
    </citation>
    <scope>NUCLEOTIDE SEQUENCE</scope>
    <source>
        <strain evidence="12">Stay&amp;Tobe</strain>
        <tissue evidence="12">Testes</tissue>
    </source>
</reference>
<feature type="domain" description="ABC transmembrane type-1" evidence="11">
    <location>
        <begin position="611"/>
        <end position="916"/>
    </location>
</feature>
<evidence type="ECO:0000256" key="4">
    <source>
        <dbReference type="ARBA" id="ARBA00022741"/>
    </source>
</evidence>
<dbReference type="InterPro" id="IPR027417">
    <property type="entry name" value="P-loop_NTPase"/>
</dbReference>
<dbReference type="FunFam" id="1.20.1560.10:FF:000026">
    <property type="entry name" value="Multidrug resistance-associated protein lethal(2)03659"/>
    <property type="match status" value="1"/>
</dbReference>
<evidence type="ECO:0000256" key="3">
    <source>
        <dbReference type="ARBA" id="ARBA00022692"/>
    </source>
</evidence>
<feature type="non-terminal residue" evidence="12">
    <location>
        <position position="1"/>
    </location>
</feature>
<evidence type="ECO:0000256" key="1">
    <source>
        <dbReference type="ARBA" id="ARBA00004141"/>
    </source>
</evidence>
<dbReference type="SUPFAM" id="SSF90123">
    <property type="entry name" value="ABC transporter transmembrane region"/>
    <property type="match status" value="2"/>
</dbReference>
<evidence type="ECO:0000313" key="12">
    <source>
        <dbReference type="EMBL" id="KAJ9573538.1"/>
    </source>
</evidence>
<feature type="transmembrane region" description="Helical" evidence="9">
    <location>
        <begin position="113"/>
        <end position="135"/>
    </location>
</feature>
<feature type="domain" description="ABC transporter" evidence="10">
    <location>
        <begin position="326"/>
        <end position="549"/>
    </location>
</feature>
<dbReference type="Pfam" id="PF00664">
    <property type="entry name" value="ABC_membrane"/>
    <property type="match status" value="2"/>
</dbReference>
<keyword evidence="2" id="KW-0813">Transport</keyword>
<keyword evidence="13" id="KW-1185">Reference proteome</keyword>
<dbReference type="FunFam" id="1.20.1560.10:FF:000014">
    <property type="entry name" value="Multidrug resistance-associated protein member 4"/>
    <property type="match status" value="1"/>
</dbReference>
<dbReference type="CDD" id="cd03244">
    <property type="entry name" value="ABCC_MRP_domain2"/>
    <property type="match status" value="1"/>
</dbReference>
<keyword evidence="7 9" id="KW-0472">Membrane</keyword>
<evidence type="ECO:0000256" key="9">
    <source>
        <dbReference type="SAM" id="Phobius"/>
    </source>
</evidence>
<evidence type="ECO:0000256" key="5">
    <source>
        <dbReference type="ARBA" id="ARBA00022840"/>
    </source>
</evidence>
<feature type="transmembrane region" description="Helical" evidence="9">
    <location>
        <begin position="757"/>
        <end position="787"/>
    </location>
</feature>
<comment type="caution">
    <text evidence="12">The sequence shown here is derived from an EMBL/GenBank/DDBJ whole genome shotgun (WGS) entry which is preliminary data.</text>
</comment>
<keyword evidence="4" id="KW-0547">Nucleotide-binding</keyword>
<dbReference type="Proteomes" id="UP001233999">
    <property type="component" value="Unassembled WGS sequence"/>
</dbReference>
<dbReference type="Gene3D" id="1.20.1560.10">
    <property type="entry name" value="ABC transporter type 1, transmembrane domain"/>
    <property type="match status" value="2"/>
</dbReference>